<proteinExistence type="predicted"/>
<gene>
    <name evidence="4" type="ORF">C8A03DRAFT_28870</name>
</gene>
<protein>
    <submittedName>
        <fullName evidence="4">Uncharacterized protein</fullName>
    </submittedName>
</protein>
<keyword evidence="3" id="KW-0732">Signal</keyword>
<sequence length="282" mass="28497">MRTQHTTLLALASILALAVSAAGRFTHGDILVAASSGMPERLDMATKYPVPGPQCDTWVDVEMIFVAEVTEVCPDGSTVTETITECVSTLTHSICATPTTNLPCYPGVMAPPPSTGDTATVTVPSCSTAIDPIVTITIQLCGTCTSSTYVGTIPSYTPGGPCNQRTPYTSSTSSPGISASCSESGNATPVAVTTIETSTSTVIGCTPACTGSASSMSNPPGNPNVPSSTSSGSSSTSAATNTPYRPTTAAPSEVGAAGAHRITMGAIWAMGLMVVVTVFLGW</sequence>
<evidence type="ECO:0000256" key="3">
    <source>
        <dbReference type="SAM" id="SignalP"/>
    </source>
</evidence>
<reference evidence="4" key="1">
    <citation type="journal article" date="2023" name="Mol. Phylogenet. Evol.">
        <title>Genome-scale phylogeny and comparative genomics of the fungal order Sordariales.</title>
        <authorList>
            <person name="Hensen N."/>
            <person name="Bonometti L."/>
            <person name="Westerberg I."/>
            <person name="Brannstrom I.O."/>
            <person name="Guillou S."/>
            <person name="Cros-Aarteil S."/>
            <person name="Calhoun S."/>
            <person name="Haridas S."/>
            <person name="Kuo A."/>
            <person name="Mondo S."/>
            <person name="Pangilinan J."/>
            <person name="Riley R."/>
            <person name="LaButti K."/>
            <person name="Andreopoulos B."/>
            <person name="Lipzen A."/>
            <person name="Chen C."/>
            <person name="Yan M."/>
            <person name="Daum C."/>
            <person name="Ng V."/>
            <person name="Clum A."/>
            <person name="Steindorff A."/>
            <person name="Ohm R.A."/>
            <person name="Martin F."/>
            <person name="Silar P."/>
            <person name="Natvig D.O."/>
            <person name="Lalanne C."/>
            <person name="Gautier V."/>
            <person name="Ament-Velasquez S.L."/>
            <person name="Kruys A."/>
            <person name="Hutchinson M.I."/>
            <person name="Powell A.J."/>
            <person name="Barry K."/>
            <person name="Miller A.N."/>
            <person name="Grigoriev I.V."/>
            <person name="Debuchy R."/>
            <person name="Gladieux P."/>
            <person name="Hiltunen Thoren M."/>
            <person name="Johannesson H."/>
        </authorList>
    </citation>
    <scope>NUCLEOTIDE SEQUENCE</scope>
    <source>
        <strain evidence="4">CBS 532.94</strain>
    </source>
</reference>
<keyword evidence="5" id="KW-1185">Reference proteome</keyword>
<feature type="region of interest" description="Disordered" evidence="1">
    <location>
        <begin position="166"/>
        <end position="185"/>
    </location>
</feature>
<feature type="signal peptide" evidence="3">
    <location>
        <begin position="1"/>
        <end position="23"/>
    </location>
</feature>
<keyword evidence="2" id="KW-0812">Transmembrane</keyword>
<evidence type="ECO:0000256" key="1">
    <source>
        <dbReference type="SAM" id="MobiDB-lite"/>
    </source>
</evidence>
<feature type="compositionally biased region" description="Low complexity" evidence="1">
    <location>
        <begin position="170"/>
        <end position="182"/>
    </location>
</feature>
<keyword evidence="2" id="KW-0472">Membrane</keyword>
<evidence type="ECO:0000313" key="5">
    <source>
        <dbReference type="Proteomes" id="UP001303760"/>
    </source>
</evidence>
<feature type="region of interest" description="Disordered" evidence="1">
    <location>
        <begin position="212"/>
        <end position="255"/>
    </location>
</feature>
<keyword evidence="2" id="KW-1133">Transmembrane helix</keyword>
<accession>A0AAN7CKT1</accession>
<dbReference type="AlphaFoldDB" id="A0AAN7CKT1"/>
<evidence type="ECO:0000313" key="4">
    <source>
        <dbReference type="EMBL" id="KAK4242872.1"/>
    </source>
</evidence>
<evidence type="ECO:0000256" key="2">
    <source>
        <dbReference type="SAM" id="Phobius"/>
    </source>
</evidence>
<organism evidence="4 5">
    <name type="scientific">Achaetomium macrosporum</name>
    <dbReference type="NCBI Taxonomy" id="79813"/>
    <lineage>
        <taxon>Eukaryota</taxon>
        <taxon>Fungi</taxon>
        <taxon>Dikarya</taxon>
        <taxon>Ascomycota</taxon>
        <taxon>Pezizomycotina</taxon>
        <taxon>Sordariomycetes</taxon>
        <taxon>Sordariomycetidae</taxon>
        <taxon>Sordariales</taxon>
        <taxon>Chaetomiaceae</taxon>
        <taxon>Achaetomium</taxon>
    </lineage>
</organism>
<dbReference type="EMBL" id="MU860003">
    <property type="protein sequence ID" value="KAK4242872.1"/>
    <property type="molecule type" value="Genomic_DNA"/>
</dbReference>
<dbReference type="Proteomes" id="UP001303760">
    <property type="component" value="Unassembled WGS sequence"/>
</dbReference>
<feature type="transmembrane region" description="Helical" evidence="2">
    <location>
        <begin position="262"/>
        <end position="281"/>
    </location>
</feature>
<feature type="chain" id="PRO_5042947257" evidence="3">
    <location>
        <begin position="24"/>
        <end position="282"/>
    </location>
</feature>
<comment type="caution">
    <text evidence="4">The sequence shown here is derived from an EMBL/GenBank/DDBJ whole genome shotgun (WGS) entry which is preliminary data.</text>
</comment>
<reference evidence="4" key="2">
    <citation type="submission" date="2023-05" db="EMBL/GenBank/DDBJ databases">
        <authorList>
            <consortium name="Lawrence Berkeley National Laboratory"/>
            <person name="Steindorff A."/>
            <person name="Hensen N."/>
            <person name="Bonometti L."/>
            <person name="Westerberg I."/>
            <person name="Brannstrom I.O."/>
            <person name="Guillou S."/>
            <person name="Cros-Aarteil S."/>
            <person name="Calhoun S."/>
            <person name="Haridas S."/>
            <person name="Kuo A."/>
            <person name="Mondo S."/>
            <person name="Pangilinan J."/>
            <person name="Riley R."/>
            <person name="Labutti K."/>
            <person name="Andreopoulos B."/>
            <person name="Lipzen A."/>
            <person name="Chen C."/>
            <person name="Yanf M."/>
            <person name="Daum C."/>
            <person name="Ng V."/>
            <person name="Clum A."/>
            <person name="Ohm R."/>
            <person name="Martin F."/>
            <person name="Silar P."/>
            <person name="Natvig D."/>
            <person name="Lalanne C."/>
            <person name="Gautier V."/>
            <person name="Ament-Velasquez S.L."/>
            <person name="Kruys A."/>
            <person name="Hutchinson M.I."/>
            <person name="Powell A.J."/>
            <person name="Barry K."/>
            <person name="Miller A.N."/>
            <person name="Grigoriev I.V."/>
            <person name="Debuchy R."/>
            <person name="Gladieux P."/>
            <person name="Thoren M.H."/>
            <person name="Johannesson H."/>
        </authorList>
    </citation>
    <scope>NUCLEOTIDE SEQUENCE</scope>
    <source>
        <strain evidence="4">CBS 532.94</strain>
    </source>
</reference>
<name>A0AAN7CKT1_9PEZI</name>
<feature type="compositionally biased region" description="Low complexity" evidence="1">
    <location>
        <begin position="212"/>
        <end position="243"/>
    </location>
</feature>